<proteinExistence type="predicted"/>
<organism evidence="2 3">
    <name type="scientific">Methanobacterium paludis (strain DSM 25820 / JCM 18151 / SWAN1)</name>
    <dbReference type="NCBI Taxonomy" id="868131"/>
    <lineage>
        <taxon>Archaea</taxon>
        <taxon>Methanobacteriati</taxon>
        <taxon>Methanobacteriota</taxon>
        <taxon>Methanomada group</taxon>
        <taxon>Methanobacteria</taxon>
        <taxon>Methanobacteriales</taxon>
        <taxon>Methanobacteriaceae</taxon>
        <taxon>Methanobacterium</taxon>
    </lineage>
</organism>
<evidence type="ECO:0000259" key="1">
    <source>
        <dbReference type="Pfam" id="PF13847"/>
    </source>
</evidence>
<accession>F6D4H7</accession>
<evidence type="ECO:0000313" key="2">
    <source>
        <dbReference type="EMBL" id="AEG19217.1"/>
    </source>
</evidence>
<protein>
    <submittedName>
        <fullName evidence="2">Methyltransferase type 11</fullName>
    </submittedName>
</protein>
<dbReference type="Pfam" id="PF13847">
    <property type="entry name" value="Methyltransf_31"/>
    <property type="match status" value="1"/>
</dbReference>
<name>F6D4H7_METPW</name>
<dbReference type="eggNOG" id="arCOG01778">
    <property type="taxonomic scope" value="Archaea"/>
</dbReference>
<feature type="domain" description="Methyltransferase" evidence="1">
    <location>
        <begin position="43"/>
        <end position="160"/>
    </location>
</feature>
<keyword evidence="2" id="KW-0808">Transferase</keyword>
<dbReference type="GO" id="GO:0032259">
    <property type="term" value="P:methylation"/>
    <property type="evidence" value="ECO:0007669"/>
    <property type="project" value="UniProtKB-KW"/>
</dbReference>
<dbReference type="InterPro" id="IPR050447">
    <property type="entry name" value="Erg6_SMT_methyltransf"/>
</dbReference>
<evidence type="ECO:0000313" key="3">
    <source>
        <dbReference type="Proteomes" id="UP000009231"/>
    </source>
</evidence>
<dbReference type="InterPro" id="IPR029063">
    <property type="entry name" value="SAM-dependent_MTases_sf"/>
</dbReference>
<dbReference type="KEGG" id="mew:MSWAN_2209"/>
<dbReference type="CDD" id="cd02440">
    <property type="entry name" value="AdoMet_MTases"/>
    <property type="match status" value="1"/>
</dbReference>
<reference evidence="2 3" key="1">
    <citation type="journal article" date="2014" name="Int. J. Syst. Evol. Microbiol.">
        <title>Methanobacterium paludis sp. nov. and a novel strain of Methanobacterium lacus isolated from northern peatlands.</title>
        <authorList>
            <person name="Cadillo-Quiroz H."/>
            <person name="Brauer S.L."/>
            <person name="Goodson N."/>
            <person name="Yavitt J.B."/>
            <person name="Zinder S.H."/>
        </authorList>
    </citation>
    <scope>NUCLEOTIDE SEQUENCE [LARGE SCALE GENOMIC DNA]</scope>
    <source>
        <strain evidence="3">DSM 25820 / JCM 18151 / SWAN1</strain>
    </source>
</reference>
<dbReference type="GO" id="GO:0008168">
    <property type="term" value="F:methyltransferase activity"/>
    <property type="evidence" value="ECO:0007669"/>
    <property type="project" value="UniProtKB-KW"/>
</dbReference>
<dbReference type="Gene3D" id="6.10.140.1580">
    <property type="match status" value="1"/>
</dbReference>
<dbReference type="SUPFAM" id="SSF53335">
    <property type="entry name" value="S-adenosyl-L-methionine-dependent methyltransferases"/>
    <property type="match status" value="1"/>
</dbReference>
<keyword evidence="3" id="KW-1185">Reference proteome</keyword>
<dbReference type="PANTHER" id="PTHR44068:SF11">
    <property type="entry name" value="GERANYL DIPHOSPHATE 2-C-METHYLTRANSFERASE"/>
    <property type="match status" value="1"/>
</dbReference>
<dbReference type="InterPro" id="IPR025714">
    <property type="entry name" value="Methyltranfer_dom"/>
</dbReference>
<dbReference type="Proteomes" id="UP000009231">
    <property type="component" value="Chromosome"/>
</dbReference>
<gene>
    <name evidence="2" type="ordered locus">MSWAN_2209</name>
</gene>
<dbReference type="OrthoDB" id="147504at2157"/>
<dbReference type="Gene3D" id="3.40.50.150">
    <property type="entry name" value="Vaccinia Virus protein VP39"/>
    <property type="match status" value="1"/>
</dbReference>
<dbReference type="HOGENOM" id="CLU_062440_1_0_2"/>
<dbReference type="RefSeq" id="WP_013826716.1">
    <property type="nucleotide sequence ID" value="NC_015574.1"/>
</dbReference>
<dbReference type="PANTHER" id="PTHR44068">
    <property type="entry name" value="ZGC:194242"/>
    <property type="match status" value="1"/>
</dbReference>
<dbReference type="GeneID" id="10669734"/>
<keyword evidence="2" id="KW-0489">Methyltransferase</keyword>
<dbReference type="EMBL" id="CP002772">
    <property type="protein sequence ID" value="AEG19217.1"/>
    <property type="molecule type" value="Genomic_DNA"/>
</dbReference>
<dbReference type="AlphaFoldDB" id="F6D4H7"/>
<sequence>MKWFGGFTIKYVHGYSNKEAIRLADQADTLTGILHSDTAYPFGSKVLEAGCGVGAQTVALAKNSPEAEITSVDISRESLNQAELLINSEGIANVNFQQADIMKLPFQDNSFDHIFVCFVLEHIPNPEYALQNLKRVLKKGGSITVIEGDHGSCYFHPETEESVKVWDCLVKSQKDLKGNPMIGRELYPLLNNSGFKNVEISPKIVYVDSSRPKLVEGFIKKTIIAMVEGVKDQALEKCMIDIETWNKGIDDLYKTAEPGGTFFYNFFKGYGMK</sequence>
<dbReference type="STRING" id="868131.MSWAN_2209"/>